<evidence type="ECO:0000313" key="2">
    <source>
        <dbReference type="EMBL" id="MBI6550260.1"/>
    </source>
</evidence>
<dbReference type="Proteomes" id="UP000696184">
    <property type="component" value="Unassembled WGS sequence"/>
</dbReference>
<sequence>MNACLIKKGILAFLSLCLLESASALEYSLNPFIGRLNIGGSVVSSSCSIEMEDAWQSINMGIISEKALYQYGAEYQKELLIRVMY</sequence>
<comment type="caution">
    <text evidence="2">The sequence shown here is derived from an EMBL/GenBank/DDBJ whole genome shotgun (WGS) entry which is preliminary data.</text>
</comment>
<dbReference type="RefSeq" id="WP_198691030.1">
    <property type="nucleotide sequence ID" value="NZ_CAWPUD010000061.1"/>
</dbReference>
<dbReference type="InterPro" id="IPR036937">
    <property type="entry name" value="Adhesion_dom_fimbrial_sf"/>
</dbReference>
<dbReference type="SUPFAM" id="SSF49401">
    <property type="entry name" value="Bacterial adhesins"/>
    <property type="match status" value="1"/>
</dbReference>
<proteinExistence type="predicted"/>
<evidence type="ECO:0000256" key="1">
    <source>
        <dbReference type="SAM" id="SignalP"/>
    </source>
</evidence>
<evidence type="ECO:0000313" key="3">
    <source>
        <dbReference type="Proteomes" id="UP000696184"/>
    </source>
</evidence>
<evidence type="ECO:0008006" key="4">
    <source>
        <dbReference type="Google" id="ProtNLM"/>
    </source>
</evidence>
<dbReference type="InterPro" id="IPR008966">
    <property type="entry name" value="Adhesion_dom_sf"/>
</dbReference>
<reference evidence="2 3" key="1">
    <citation type="submission" date="2020-08" db="EMBL/GenBank/DDBJ databases">
        <title>Description of Xenorhabdus lircayensis sp. nov., the symbiotic bacterium associated with the entomopathogenic nematode Steirnernema unicornum.</title>
        <authorList>
            <person name="Castaneda-Alvarez C."/>
            <person name="Prodan S."/>
            <person name="Zamorano A."/>
            <person name="San-Blas E."/>
            <person name="Aballay E."/>
        </authorList>
    </citation>
    <scope>NUCLEOTIDE SEQUENCE [LARGE SCALE GENOMIC DNA]</scope>
    <source>
        <strain evidence="2 3">VLS</strain>
    </source>
</reference>
<name>A0ABS0UC84_9GAMM</name>
<feature type="chain" id="PRO_5045873687" description="Fimbrial protein" evidence="1">
    <location>
        <begin position="25"/>
        <end position="85"/>
    </location>
</feature>
<keyword evidence="3" id="KW-1185">Reference proteome</keyword>
<feature type="signal peptide" evidence="1">
    <location>
        <begin position="1"/>
        <end position="24"/>
    </location>
</feature>
<accession>A0ABS0UC84</accession>
<organism evidence="2 3">
    <name type="scientific">Xenorhabdus lircayensis</name>
    <dbReference type="NCBI Taxonomy" id="2763499"/>
    <lineage>
        <taxon>Bacteria</taxon>
        <taxon>Pseudomonadati</taxon>
        <taxon>Pseudomonadota</taxon>
        <taxon>Gammaproteobacteria</taxon>
        <taxon>Enterobacterales</taxon>
        <taxon>Morganellaceae</taxon>
        <taxon>Xenorhabdus</taxon>
    </lineage>
</organism>
<gene>
    <name evidence="2" type="ORF">H8A87_16520</name>
</gene>
<keyword evidence="1" id="KW-0732">Signal</keyword>
<dbReference type="EMBL" id="JACOII010000060">
    <property type="protein sequence ID" value="MBI6550260.1"/>
    <property type="molecule type" value="Genomic_DNA"/>
</dbReference>
<protein>
    <recommendedName>
        <fullName evidence="4">Fimbrial protein</fullName>
    </recommendedName>
</protein>
<dbReference type="Gene3D" id="2.60.40.1090">
    <property type="entry name" value="Fimbrial-type adhesion domain"/>
    <property type="match status" value="1"/>
</dbReference>